<dbReference type="SUPFAM" id="SSF51905">
    <property type="entry name" value="FAD/NAD(P)-binding domain"/>
    <property type="match status" value="1"/>
</dbReference>
<dbReference type="GO" id="GO:0043799">
    <property type="term" value="F:glycine oxidase activity"/>
    <property type="evidence" value="ECO:0007669"/>
    <property type="project" value="UniProtKB-EC"/>
</dbReference>
<dbReference type="Gene3D" id="3.30.9.10">
    <property type="entry name" value="D-Amino Acid Oxidase, subunit A, domain 2"/>
    <property type="match status" value="1"/>
</dbReference>
<dbReference type="PANTHER" id="PTHR13847:SF289">
    <property type="entry name" value="GLYCINE OXIDASE"/>
    <property type="match status" value="1"/>
</dbReference>
<keyword evidence="8" id="KW-1185">Reference proteome</keyword>
<dbReference type="EMBL" id="JBHSDK010000001">
    <property type="protein sequence ID" value="MFC4333700.1"/>
    <property type="molecule type" value="Genomic_DNA"/>
</dbReference>
<evidence type="ECO:0000259" key="6">
    <source>
        <dbReference type="Pfam" id="PF01266"/>
    </source>
</evidence>
<evidence type="ECO:0000256" key="5">
    <source>
        <dbReference type="ARBA" id="ARBA00050018"/>
    </source>
</evidence>
<accession>A0ABV8TSU1</accession>
<dbReference type="SUPFAM" id="SSF54373">
    <property type="entry name" value="FAD-linked reductases, C-terminal domain"/>
    <property type="match status" value="1"/>
</dbReference>
<keyword evidence="2" id="KW-0784">Thiamine biosynthesis</keyword>
<evidence type="ECO:0000256" key="1">
    <source>
        <dbReference type="ARBA" id="ARBA00004948"/>
    </source>
</evidence>
<dbReference type="NCBIfam" id="TIGR02352">
    <property type="entry name" value="thiamin_ThiO"/>
    <property type="match status" value="1"/>
</dbReference>
<sequence length="347" mass="36789">MRLTVAGAGIIGLATAWRASQKGWGVTVRDPRPGSGATHAAAGMLAAVTEAEFGEEDLVPFAVESVRLWRGFAEELQAESGVGLDYSPEGTILLGWNESDRAAVRRQVGLYRRLALPVEEVGARGLRKQEPLIGHRCREGFVIGSDHSVDPRAVLTALDTACRKRGVVFEESAYHRGEGTGPIVIAAGNGSRELGLPVRPVRGVVLRLRAGEGALTRTIRAIVDGDPLYIVPRPGGEVVVGATSDEIADEERATAGAVLDLLRKAADLVPEIREYHLGETTVGFRPTTPDNLPLIGRVDDRTWAATGHYRHGIALAPATARAVVEMVGTGSSGLVPPSFDPLRATAV</sequence>
<dbReference type="Proteomes" id="UP001595823">
    <property type="component" value="Unassembled WGS sequence"/>
</dbReference>
<dbReference type="EC" id="1.4.3.19" evidence="5"/>
<evidence type="ECO:0000256" key="3">
    <source>
        <dbReference type="ARBA" id="ARBA00023002"/>
    </source>
</evidence>
<evidence type="ECO:0000256" key="2">
    <source>
        <dbReference type="ARBA" id="ARBA00022977"/>
    </source>
</evidence>
<dbReference type="InterPro" id="IPR012727">
    <property type="entry name" value="Gly_oxidase_ThiO"/>
</dbReference>
<comment type="caution">
    <text evidence="7">The sequence shown here is derived from an EMBL/GenBank/DDBJ whole genome shotgun (WGS) entry which is preliminary data.</text>
</comment>
<dbReference type="InterPro" id="IPR036188">
    <property type="entry name" value="FAD/NAD-bd_sf"/>
</dbReference>
<protein>
    <recommendedName>
        <fullName evidence="5">glycine oxidase</fullName>
        <ecNumber evidence="5">1.4.3.19</ecNumber>
    </recommendedName>
</protein>
<dbReference type="Pfam" id="PF01266">
    <property type="entry name" value="DAO"/>
    <property type="match status" value="1"/>
</dbReference>
<keyword evidence="3 7" id="KW-0560">Oxidoreductase</keyword>
<comment type="pathway">
    <text evidence="1">Cofactor biosynthesis; thiamine diphosphate biosynthesis.</text>
</comment>
<proteinExistence type="predicted"/>
<name>A0ABV8TSU1_9ACTN</name>
<feature type="domain" description="FAD dependent oxidoreductase" evidence="6">
    <location>
        <begin position="3"/>
        <end position="326"/>
    </location>
</feature>
<dbReference type="InterPro" id="IPR006076">
    <property type="entry name" value="FAD-dep_OxRdtase"/>
</dbReference>
<reference evidence="8" key="1">
    <citation type="journal article" date="2019" name="Int. J. Syst. Evol. Microbiol.">
        <title>The Global Catalogue of Microorganisms (GCM) 10K type strain sequencing project: providing services to taxonomists for standard genome sequencing and annotation.</title>
        <authorList>
            <consortium name="The Broad Institute Genomics Platform"/>
            <consortium name="The Broad Institute Genome Sequencing Center for Infectious Disease"/>
            <person name="Wu L."/>
            <person name="Ma J."/>
        </authorList>
    </citation>
    <scope>NUCLEOTIDE SEQUENCE [LARGE SCALE GENOMIC DNA]</scope>
    <source>
        <strain evidence="8">IBRC-M 10908</strain>
    </source>
</reference>
<evidence type="ECO:0000313" key="8">
    <source>
        <dbReference type="Proteomes" id="UP001595823"/>
    </source>
</evidence>
<dbReference type="RefSeq" id="WP_380617435.1">
    <property type="nucleotide sequence ID" value="NZ_JBHSDK010000001.1"/>
</dbReference>
<evidence type="ECO:0000313" key="7">
    <source>
        <dbReference type="EMBL" id="MFC4333700.1"/>
    </source>
</evidence>
<evidence type="ECO:0000256" key="4">
    <source>
        <dbReference type="ARBA" id="ARBA00049872"/>
    </source>
</evidence>
<dbReference type="PANTHER" id="PTHR13847">
    <property type="entry name" value="SARCOSINE DEHYDROGENASE-RELATED"/>
    <property type="match status" value="1"/>
</dbReference>
<dbReference type="Gene3D" id="3.50.50.60">
    <property type="entry name" value="FAD/NAD(P)-binding domain"/>
    <property type="match status" value="1"/>
</dbReference>
<organism evidence="7 8">
    <name type="scientific">Salininema proteolyticum</name>
    <dbReference type="NCBI Taxonomy" id="1607685"/>
    <lineage>
        <taxon>Bacteria</taxon>
        <taxon>Bacillati</taxon>
        <taxon>Actinomycetota</taxon>
        <taxon>Actinomycetes</taxon>
        <taxon>Glycomycetales</taxon>
        <taxon>Glycomycetaceae</taxon>
        <taxon>Salininema</taxon>
    </lineage>
</organism>
<comment type="catalytic activity">
    <reaction evidence="4">
        <text>glycine + O2 + H2O = glyoxylate + H2O2 + NH4(+)</text>
        <dbReference type="Rhea" id="RHEA:11532"/>
        <dbReference type="ChEBI" id="CHEBI:15377"/>
        <dbReference type="ChEBI" id="CHEBI:15379"/>
        <dbReference type="ChEBI" id="CHEBI:16240"/>
        <dbReference type="ChEBI" id="CHEBI:28938"/>
        <dbReference type="ChEBI" id="CHEBI:36655"/>
        <dbReference type="ChEBI" id="CHEBI:57305"/>
        <dbReference type="EC" id="1.4.3.19"/>
    </reaction>
</comment>
<gene>
    <name evidence="7" type="primary">thiO</name>
    <name evidence="7" type="ORF">ACFPET_00610</name>
</gene>